<evidence type="ECO:0000256" key="1">
    <source>
        <dbReference type="ARBA" id="ARBA00004514"/>
    </source>
</evidence>
<evidence type="ECO:0000313" key="9">
    <source>
        <dbReference type="Proteomes" id="UP001367676"/>
    </source>
</evidence>
<name>A0AAN9U2J1_9HEMI</name>
<accession>A0AAN9U2J1</accession>
<keyword evidence="3" id="KW-0963">Cytoplasm</keyword>
<dbReference type="GO" id="GO:0005085">
    <property type="term" value="F:guanyl-nucleotide exchange factor activity"/>
    <property type="evidence" value="ECO:0007669"/>
    <property type="project" value="InterPro"/>
</dbReference>
<comment type="subcellular location">
    <subcellularLocation>
        <location evidence="1">Cytoplasm</location>
        <location evidence="1">Cytosol</location>
    </subcellularLocation>
</comment>
<dbReference type="SMART" id="SM00515">
    <property type="entry name" value="eIF5C"/>
    <property type="match status" value="1"/>
</dbReference>
<protein>
    <recommendedName>
        <fullName evidence="4">Translation initiation factor eIF2B subunit epsilon</fullName>
    </recommendedName>
    <alternativeName>
        <fullName evidence="5">eIF2B GDP-GTP exchange factor subunit epsilon</fullName>
    </alternativeName>
</protein>
<dbReference type="GO" id="GO:0003743">
    <property type="term" value="F:translation initiation factor activity"/>
    <property type="evidence" value="ECO:0007669"/>
    <property type="project" value="TreeGrafter"/>
</dbReference>
<dbReference type="InterPro" id="IPR056764">
    <property type="entry name" value="LbH_EIF2B3/5"/>
</dbReference>
<sequence length="630" mass="71491">MKANLEKEGGLQAVIVADTFNRNFEPASSCCSLLPLVNVKLLDYTLEWLNMSGVDEVILFCSSHVNEIKLHLKDKVYLSIDVKVLVSENCYSLGDVMRSLDGYAVIRNTFILLSADVIGNVNFVPLVEKFKSIQSVDKEISMMVLFKEVGNQRPELHNDFIVAHNSKNRIIHYQVQKSKNIELPMEVLLEQEFVDIRNNLLNPGLAICSVAVPPLFSENFDFQTISDFIRGLLMNEEILKCTVYGEILKGNQYVARVRDWPMYQVISQDIIRRWLYPIVPDLLDKYSYKKNSTYVNNATFSKGFKLGVDVVVGAKTKLGKNVRIDRSVIGNNCTIGENVVVENSYIFDNVKIEENCAVRNSVISHTCVVKRNSIIDSCVIGPCITLNAESKVNKKSLVSKKLTHKENLAPFSDNCYVYANSDSEDEESSALVTDWAARTNFVYDDSTSDSDTETVSVDEALVEDDDVNIFYNEVEDSLSRGFSEKLQCENLVLEVNSSRYVYNVTVSEVNFNVIRAILNINLSDAGNAKQMWQHMESKLKYFLPIIRNYIKDSRAQRDCLAALEDVTASYGQLKMVLVKIINYMYDKDVLAEEAIVAWYNELSNEEIKTCLLSFIQWLNEAEEESDEESD</sequence>
<evidence type="ECO:0000256" key="5">
    <source>
        <dbReference type="ARBA" id="ARBA00044345"/>
    </source>
</evidence>
<dbReference type="PANTHER" id="PTHR45887:SF1">
    <property type="entry name" value="TRANSLATION INITIATION FACTOR EIF-2B SUBUNIT EPSILON"/>
    <property type="match status" value="1"/>
</dbReference>
<evidence type="ECO:0000259" key="7">
    <source>
        <dbReference type="PROSITE" id="PS51363"/>
    </source>
</evidence>
<proteinExistence type="inferred from homology"/>
<dbReference type="InterPro" id="IPR044123">
    <property type="entry name" value="W2_eIF2B_epsilon"/>
</dbReference>
<comment type="subunit">
    <text evidence="6">Component of the translation initiation factor 2B (eIF2B) complex which is a heterodecamer of two sets of five different subunits: alpha, beta, gamma, delta and epsilon. Subunits alpha, beta and delta comprise a regulatory subcomplex and subunits epsilon and gamma comprise a catalytic subcomplex. Within the complex, the hexameric regulatory complex resides at the center, with the two heterodimeric catalytic subcomplexes bound on opposite sides.</text>
</comment>
<gene>
    <name evidence="8" type="ORF">V9T40_003352</name>
</gene>
<dbReference type="GO" id="GO:0005851">
    <property type="term" value="C:eukaryotic translation initiation factor 2B complex"/>
    <property type="evidence" value="ECO:0007669"/>
    <property type="project" value="TreeGrafter"/>
</dbReference>
<dbReference type="SUPFAM" id="SSF53448">
    <property type="entry name" value="Nucleotide-diphospho-sugar transferases"/>
    <property type="match status" value="1"/>
</dbReference>
<dbReference type="GO" id="GO:0031369">
    <property type="term" value="F:translation initiation factor binding"/>
    <property type="evidence" value="ECO:0007669"/>
    <property type="project" value="InterPro"/>
</dbReference>
<dbReference type="PROSITE" id="PS51363">
    <property type="entry name" value="W2"/>
    <property type="match status" value="1"/>
</dbReference>
<dbReference type="EMBL" id="JBBCAQ010000006">
    <property type="protein sequence ID" value="KAK7603353.1"/>
    <property type="molecule type" value="Genomic_DNA"/>
</dbReference>
<evidence type="ECO:0000313" key="8">
    <source>
        <dbReference type="EMBL" id="KAK7603353.1"/>
    </source>
</evidence>
<feature type="domain" description="W2" evidence="7">
    <location>
        <begin position="464"/>
        <end position="628"/>
    </location>
</feature>
<comment type="similarity">
    <text evidence="2">Belongs to the eIF-2B gamma/epsilon subunits family.</text>
</comment>
<dbReference type="GO" id="GO:0005829">
    <property type="term" value="C:cytosol"/>
    <property type="evidence" value="ECO:0007669"/>
    <property type="project" value="UniProtKB-SubCell"/>
</dbReference>
<dbReference type="InterPro" id="IPR051956">
    <property type="entry name" value="eIF2B_epsilon"/>
</dbReference>
<dbReference type="InterPro" id="IPR029044">
    <property type="entry name" value="Nucleotide-diphossugar_trans"/>
</dbReference>
<evidence type="ECO:0000256" key="6">
    <source>
        <dbReference type="ARBA" id="ARBA00046432"/>
    </source>
</evidence>
<dbReference type="InterPro" id="IPR003307">
    <property type="entry name" value="W2_domain"/>
</dbReference>
<dbReference type="FunFam" id="1.25.40.180:FF:000022">
    <property type="entry name" value="Translation initiation factor eIF-2B epsilon subunit"/>
    <property type="match status" value="1"/>
</dbReference>
<reference evidence="8 9" key="1">
    <citation type="submission" date="2024-03" db="EMBL/GenBank/DDBJ databases">
        <title>Adaptation during the transition from Ophiocordyceps entomopathogen to insect associate is accompanied by gene loss and intensified selection.</title>
        <authorList>
            <person name="Ward C.M."/>
            <person name="Onetto C.A."/>
            <person name="Borneman A.R."/>
        </authorList>
    </citation>
    <scope>NUCLEOTIDE SEQUENCE [LARGE SCALE GENOMIC DNA]</scope>
    <source>
        <strain evidence="8">AWRI1</strain>
        <tissue evidence="8">Single Adult Female</tissue>
    </source>
</reference>
<dbReference type="Proteomes" id="UP001367676">
    <property type="component" value="Unassembled WGS sequence"/>
</dbReference>
<comment type="caution">
    <text evidence="8">The sequence shown here is derived from an EMBL/GenBank/DDBJ whole genome shotgun (WGS) entry which is preliminary data.</text>
</comment>
<dbReference type="Gene3D" id="3.90.550.10">
    <property type="entry name" value="Spore Coat Polysaccharide Biosynthesis Protein SpsA, Chain A"/>
    <property type="match status" value="1"/>
</dbReference>
<dbReference type="PANTHER" id="PTHR45887">
    <property type="entry name" value="TRANSLATION INITIATION FACTOR EIF-2B SUBUNIT EPSILON"/>
    <property type="match status" value="1"/>
</dbReference>
<evidence type="ECO:0000256" key="3">
    <source>
        <dbReference type="ARBA" id="ARBA00022490"/>
    </source>
</evidence>
<dbReference type="Pfam" id="PF25084">
    <property type="entry name" value="LbH_EIF2B"/>
    <property type="match status" value="1"/>
</dbReference>
<dbReference type="Pfam" id="PF02020">
    <property type="entry name" value="W2"/>
    <property type="match status" value="1"/>
</dbReference>
<dbReference type="AlphaFoldDB" id="A0AAN9U2J1"/>
<dbReference type="InterPro" id="IPR016024">
    <property type="entry name" value="ARM-type_fold"/>
</dbReference>
<organism evidence="8 9">
    <name type="scientific">Parthenolecanium corni</name>
    <dbReference type="NCBI Taxonomy" id="536013"/>
    <lineage>
        <taxon>Eukaryota</taxon>
        <taxon>Metazoa</taxon>
        <taxon>Ecdysozoa</taxon>
        <taxon>Arthropoda</taxon>
        <taxon>Hexapoda</taxon>
        <taxon>Insecta</taxon>
        <taxon>Pterygota</taxon>
        <taxon>Neoptera</taxon>
        <taxon>Paraneoptera</taxon>
        <taxon>Hemiptera</taxon>
        <taxon>Sternorrhyncha</taxon>
        <taxon>Coccoidea</taxon>
        <taxon>Coccidae</taxon>
        <taxon>Parthenolecanium</taxon>
    </lineage>
</organism>
<dbReference type="Gene3D" id="2.160.10.10">
    <property type="entry name" value="Hexapeptide repeat proteins"/>
    <property type="match status" value="1"/>
</dbReference>
<evidence type="ECO:0000256" key="4">
    <source>
        <dbReference type="ARBA" id="ARBA00044144"/>
    </source>
</evidence>
<dbReference type="CDD" id="cd11558">
    <property type="entry name" value="W2_eIF2B_epsilon"/>
    <property type="match status" value="1"/>
</dbReference>
<evidence type="ECO:0000256" key="2">
    <source>
        <dbReference type="ARBA" id="ARBA00007878"/>
    </source>
</evidence>
<dbReference type="Gene3D" id="1.25.40.180">
    <property type="match status" value="1"/>
</dbReference>
<dbReference type="SUPFAM" id="SSF48371">
    <property type="entry name" value="ARM repeat"/>
    <property type="match status" value="1"/>
</dbReference>
<keyword evidence="9" id="KW-1185">Reference proteome</keyword>